<dbReference type="STRING" id="765915.A0A1Y2I3D4"/>
<reference evidence="2 3" key="1">
    <citation type="submission" date="2016-07" db="EMBL/GenBank/DDBJ databases">
        <title>Pervasive Adenine N6-methylation of Active Genes in Fungi.</title>
        <authorList>
            <consortium name="DOE Joint Genome Institute"/>
            <person name="Mondo S.J."/>
            <person name="Dannebaum R.O."/>
            <person name="Kuo R.C."/>
            <person name="Labutti K."/>
            <person name="Haridas S."/>
            <person name="Kuo A."/>
            <person name="Salamov A."/>
            <person name="Ahrendt S.R."/>
            <person name="Lipzen A."/>
            <person name="Sullivan W."/>
            <person name="Andreopoulos W.B."/>
            <person name="Clum A."/>
            <person name="Lindquist E."/>
            <person name="Daum C."/>
            <person name="Ramamoorthy G.K."/>
            <person name="Gryganskyi A."/>
            <person name="Culley D."/>
            <person name="Magnuson J.K."/>
            <person name="James T.Y."/>
            <person name="O'Malley M.A."/>
            <person name="Stajich J.E."/>
            <person name="Spatafora J.W."/>
            <person name="Visel A."/>
            <person name="Grigoriev I.V."/>
        </authorList>
    </citation>
    <scope>NUCLEOTIDE SEQUENCE [LARGE SCALE GENOMIC DNA]</scope>
    <source>
        <strain evidence="2 3">PL171</strain>
    </source>
</reference>
<dbReference type="CDD" id="cd02947">
    <property type="entry name" value="TRX_family"/>
    <property type="match status" value="1"/>
</dbReference>
<dbReference type="OrthoDB" id="2121326at2759"/>
<sequence length="70" mass="7769">MIAPKLESLANKHGDALKVIKIDTDEAPEAAQEHGITALPTVVLFKDGKELGRFMGVRNEAQMQQFLDEY</sequence>
<dbReference type="PANTHER" id="PTHR45663">
    <property type="entry name" value="GEO12009P1"/>
    <property type="match status" value="1"/>
</dbReference>
<comment type="caution">
    <text evidence="2">The sequence shown here is derived from an EMBL/GenBank/DDBJ whole genome shotgun (WGS) entry which is preliminary data.</text>
</comment>
<dbReference type="Pfam" id="PF00085">
    <property type="entry name" value="Thioredoxin"/>
    <property type="match status" value="1"/>
</dbReference>
<dbReference type="PANTHER" id="PTHR45663:SF11">
    <property type="entry name" value="GEO12009P1"/>
    <property type="match status" value="1"/>
</dbReference>
<dbReference type="InterPro" id="IPR013766">
    <property type="entry name" value="Thioredoxin_domain"/>
</dbReference>
<feature type="domain" description="Thioredoxin" evidence="1">
    <location>
        <begin position="1"/>
        <end position="68"/>
    </location>
</feature>
<dbReference type="GO" id="GO:0005829">
    <property type="term" value="C:cytosol"/>
    <property type="evidence" value="ECO:0007669"/>
    <property type="project" value="TreeGrafter"/>
</dbReference>
<accession>A0A1Y2I3D4</accession>
<evidence type="ECO:0000313" key="2">
    <source>
        <dbReference type="EMBL" id="ORZ41370.1"/>
    </source>
</evidence>
<gene>
    <name evidence="2" type="ORF">BCR44DRAFT_1422667</name>
</gene>
<dbReference type="GO" id="GO:0045454">
    <property type="term" value="P:cell redox homeostasis"/>
    <property type="evidence" value="ECO:0007669"/>
    <property type="project" value="TreeGrafter"/>
</dbReference>
<evidence type="ECO:0000259" key="1">
    <source>
        <dbReference type="Pfam" id="PF00085"/>
    </source>
</evidence>
<name>A0A1Y2I3D4_9FUNG</name>
<dbReference type="Proteomes" id="UP000193411">
    <property type="component" value="Unassembled WGS sequence"/>
</dbReference>
<dbReference type="EMBL" id="MCFL01000001">
    <property type="protein sequence ID" value="ORZ41370.1"/>
    <property type="molecule type" value="Genomic_DNA"/>
</dbReference>
<dbReference type="SUPFAM" id="SSF52833">
    <property type="entry name" value="Thioredoxin-like"/>
    <property type="match status" value="1"/>
</dbReference>
<protein>
    <submittedName>
        <fullName evidence="2">Thioredoxin-like protein</fullName>
    </submittedName>
</protein>
<dbReference type="AlphaFoldDB" id="A0A1Y2I3D4"/>
<dbReference type="Gene3D" id="3.40.30.10">
    <property type="entry name" value="Glutaredoxin"/>
    <property type="match status" value="1"/>
</dbReference>
<dbReference type="InterPro" id="IPR036249">
    <property type="entry name" value="Thioredoxin-like_sf"/>
</dbReference>
<evidence type="ECO:0000313" key="3">
    <source>
        <dbReference type="Proteomes" id="UP000193411"/>
    </source>
</evidence>
<feature type="non-terminal residue" evidence="2">
    <location>
        <position position="70"/>
    </location>
</feature>
<organism evidence="2 3">
    <name type="scientific">Catenaria anguillulae PL171</name>
    <dbReference type="NCBI Taxonomy" id="765915"/>
    <lineage>
        <taxon>Eukaryota</taxon>
        <taxon>Fungi</taxon>
        <taxon>Fungi incertae sedis</taxon>
        <taxon>Blastocladiomycota</taxon>
        <taxon>Blastocladiomycetes</taxon>
        <taxon>Blastocladiales</taxon>
        <taxon>Catenariaceae</taxon>
        <taxon>Catenaria</taxon>
    </lineage>
</organism>
<keyword evidence="3" id="KW-1185">Reference proteome</keyword>
<dbReference type="GO" id="GO:0015035">
    <property type="term" value="F:protein-disulfide reductase activity"/>
    <property type="evidence" value="ECO:0007669"/>
    <property type="project" value="TreeGrafter"/>
</dbReference>
<proteinExistence type="predicted"/>